<reference evidence="4" key="1">
    <citation type="submission" date="2018-05" db="EMBL/GenBank/DDBJ databases">
        <authorList>
            <person name="Lanie J.A."/>
            <person name="Ng W.-L."/>
            <person name="Kazmierczak K.M."/>
            <person name="Andrzejewski T.M."/>
            <person name="Davidsen T.M."/>
            <person name="Wayne K.J."/>
            <person name="Tettelin H."/>
            <person name="Glass J.I."/>
            <person name="Rusch D."/>
            <person name="Podicherti R."/>
            <person name="Tsui H.-C.T."/>
            <person name="Winkler M.E."/>
        </authorList>
    </citation>
    <scope>NUCLEOTIDE SEQUENCE</scope>
</reference>
<dbReference type="Gene3D" id="3.40.50.720">
    <property type="entry name" value="NAD(P)-binding Rossmann-like Domain"/>
    <property type="match status" value="1"/>
</dbReference>
<dbReference type="GO" id="GO:0006633">
    <property type="term" value="P:fatty acid biosynthetic process"/>
    <property type="evidence" value="ECO:0007669"/>
    <property type="project" value="InterPro"/>
</dbReference>
<organism evidence="4">
    <name type="scientific">marine metagenome</name>
    <dbReference type="NCBI Taxonomy" id="408172"/>
    <lineage>
        <taxon>unclassified sequences</taxon>
        <taxon>metagenomes</taxon>
        <taxon>ecological metagenomes</taxon>
    </lineage>
</organism>
<dbReference type="PROSITE" id="PS00061">
    <property type="entry name" value="ADH_SHORT"/>
    <property type="match status" value="1"/>
</dbReference>
<name>A0A382L994_9ZZZZ</name>
<dbReference type="InterPro" id="IPR002347">
    <property type="entry name" value="SDR_fam"/>
</dbReference>
<comment type="similarity">
    <text evidence="1">Belongs to the short-chain dehydrogenases/reductases (SDR) family.</text>
</comment>
<dbReference type="SUPFAM" id="SSF51735">
    <property type="entry name" value="NAD(P)-binding Rossmann-fold domains"/>
    <property type="match status" value="1"/>
</dbReference>
<dbReference type="NCBIfam" id="TIGR01830">
    <property type="entry name" value="3oxo_ACP_reduc"/>
    <property type="match status" value="1"/>
</dbReference>
<dbReference type="GO" id="GO:0004316">
    <property type="term" value="F:3-oxoacyl-[acyl-carrier-protein] reductase (NADPH) activity"/>
    <property type="evidence" value="ECO:0007669"/>
    <property type="project" value="InterPro"/>
</dbReference>
<dbReference type="AlphaFoldDB" id="A0A382L994"/>
<protein>
    <recommendedName>
        <fullName evidence="3">Ketoreductase domain-containing protein</fullName>
    </recommendedName>
</protein>
<dbReference type="GO" id="GO:0051287">
    <property type="term" value="F:NAD binding"/>
    <property type="evidence" value="ECO:0007669"/>
    <property type="project" value="InterPro"/>
</dbReference>
<dbReference type="SMART" id="SM00822">
    <property type="entry name" value="PKS_KR"/>
    <property type="match status" value="1"/>
</dbReference>
<feature type="domain" description="Ketoreductase" evidence="3">
    <location>
        <begin position="12"/>
        <end position="187"/>
    </location>
</feature>
<dbReference type="NCBIfam" id="NF005559">
    <property type="entry name" value="PRK07231.1"/>
    <property type="match status" value="1"/>
</dbReference>
<gene>
    <name evidence="4" type="ORF">METZ01_LOCUS286322</name>
</gene>
<dbReference type="FunFam" id="3.40.50.720:FF:000173">
    <property type="entry name" value="3-oxoacyl-[acyl-carrier protein] reductase"/>
    <property type="match status" value="1"/>
</dbReference>
<evidence type="ECO:0000256" key="2">
    <source>
        <dbReference type="ARBA" id="ARBA00023002"/>
    </source>
</evidence>
<evidence type="ECO:0000259" key="3">
    <source>
        <dbReference type="SMART" id="SM00822"/>
    </source>
</evidence>
<dbReference type="InterPro" id="IPR020904">
    <property type="entry name" value="Sc_DH/Rdtase_CS"/>
</dbReference>
<dbReference type="EMBL" id="UINC01085683">
    <property type="protein sequence ID" value="SVC33468.1"/>
    <property type="molecule type" value="Genomic_DNA"/>
</dbReference>
<dbReference type="InterPro" id="IPR036291">
    <property type="entry name" value="NAD(P)-bd_dom_sf"/>
</dbReference>
<sequence length="253" mass="27129">MTAEKQNRLDGKFALVTGASKGIGRAAALELARMGASVAVNYNSSKDAAIETEKAIKDYGVDGFAVRADVGKLDAVNSMIDMVNDRFGQIDILVNNAGIIDDGLLLRMTDEAWEKVIDTNLNGTFYCTRAVIRSMVKARWGRVINVGSVVGLRGNVGQTNYTASKAGIIGFTYALAKEVATRNITVNTVTPGYVNTQTVEGLTQKQKDMIMAWIPMQRFGEVDDIAGMIGYLASPRASYVTGQIISVDGGMAI</sequence>
<evidence type="ECO:0000313" key="4">
    <source>
        <dbReference type="EMBL" id="SVC33468.1"/>
    </source>
</evidence>
<keyword evidence="2" id="KW-0560">Oxidoreductase</keyword>
<dbReference type="InterPro" id="IPR050259">
    <property type="entry name" value="SDR"/>
</dbReference>
<dbReference type="PRINTS" id="PR00080">
    <property type="entry name" value="SDRFAMILY"/>
</dbReference>
<dbReference type="NCBIfam" id="NF009466">
    <property type="entry name" value="PRK12826.1-2"/>
    <property type="match status" value="1"/>
</dbReference>
<dbReference type="InterPro" id="IPR011284">
    <property type="entry name" value="3oxo_ACP_reduc"/>
</dbReference>
<proteinExistence type="inferred from homology"/>
<dbReference type="PANTHER" id="PTHR42879:SF2">
    <property type="entry name" value="3-OXOACYL-[ACYL-CARRIER-PROTEIN] REDUCTASE FABG"/>
    <property type="match status" value="1"/>
</dbReference>
<dbReference type="InterPro" id="IPR057326">
    <property type="entry name" value="KR_dom"/>
</dbReference>
<dbReference type="PRINTS" id="PR00081">
    <property type="entry name" value="GDHRDH"/>
</dbReference>
<dbReference type="PANTHER" id="PTHR42879">
    <property type="entry name" value="3-OXOACYL-(ACYL-CARRIER-PROTEIN) REDUCTASE"/>
    <property type="match status" value="1"/>
</dbReference>
<dbReference type="Pfam" id="PF13561">
    <property type="entry name" value="adh_short_C2"/>
    <property type="match status" value="1"/>
</dbReference>
<accession>A0A382L994</accession>
<evidence type="ECO:0000256" key="1">
    <source>
        <dbReference type="ARBA" id="ARBA00006484"/>
    </source>
</evidence>
<dbReference type="CDD" id="cd05333">
    <property type="entry name" value="BKR_SDR_c"/>
    <property type="match status" value="1"/>
</dbReference>